<protein>
    <submittedName>
        <fullName evidence="1">Unplaced genomic scaffold K443scaffold_316, whole genome shotgun sequence</fullName>
    </submittedName>
</protein>
<organism evidence="1 2">
    <name type="scientific">Laccaria amethystina LaAM-08-1</name>
    <dbReference type="NCBI Taxonomy" id="1095629"/>
    <lineage>
        <taxon>Eukaryota</taxon>
        <taxon>Fungi</taxon>
        <taxon>Dikarya</taxon>
        <taxon>Basidiomycota</taxon>
        <taxon>Agaricomycotina</taxon>
        <taxon>Agaricomycetes</taxon>
        <taxon>Agaricomycetidae</taxon>
        <taxon>Agaricales</taxon>
        <taxon>Agaricineae</taxon>
        <taxon>Hydnangiaceae</taxon>
        <taxon>Laccaria</taxon>
    </lineage>
</organism>
<evidence type="ECO:0000313" key="2">
    <source>
        <dbReference type="Proteomes" id="UP000054477"/>
    </source>
</evidence>
<name>A0A0C9WQB1_9AGAR</name>
<dbReference type="OrthoDB" id="3048892at2759"/>
<dbReference type="Proteomes" id="UP000054477">
    <property type="component" value="Unassembled WGS sequence"/>
</dbReference>
<keyword evidence="2" id="KW-1185">Reference proteome</keyword>
<evidence type="ECO:0000313" key="1">
    <source>
        <dbReference type="EMBL" id="KIJ93310.1"/>
    </source>
</evidence>
<gene>
    <name evidence="1" type="ORF">K443DRAFT_80373</name>
</gene>
<dbReference type="AlphaFoldDB" id="A0A0C9WQB1"/>
<feature type="non-terminal residue" evidence="1">
    <location>
        <position position="194"/>
    </location>
</feature>
<dbReference type="HOGENOM" id="CLU_1351774_0_0_1"/>
<dbReference type="EMBL" id="KN838851">
    <property type="protein sequence ID" value="KIJ93310.1"/>
    <property type="molecule type" value="Genomic_DNA"/>
</dbReference>
<sequence>NFDDYSAPSSHLRFSAQYFSKLMFGETAELQYPTVAPPGAVTSQKFLTEKPEGEVASSVLPLDVIPSIWDLLPTTSAMEGAYMGGMRSVLVEFCMDGNEYSYCYHFSKIRLIILICNHEKHVESAHDLMFHLSSSHFLDITSAVAELWRMPILSTICGLSTNDVLLWRLATLLDEWWMDEDVFNAIVELLYFKH</sequence>
<reference evidence="2" key="2">
    <citation type="submission" date="2015-01" db="EMBL/GenBank/DDBJ databases">
        <title>Evolutionary Origins and Diversification of the Mycorrhizal Mutualists.</title>
        <authorList>
            <consortium name="DOE Joint Genome Institute"/>
            <consortium name="Mycorrhizal Genomics Consortium"/>
            <person name="Kohler A."/>
            <person name="Kuo A."/>
            <person name="Nagy L.G."/>
            <person name="Floudas D."/>
            <person name="Copeland A."/>
            <person name="Barry K.W."/>
            <person name="Cichocki N."/>
            <person name="Veneault-Fourrey C."/>
            <person name="LaButti K."/>
            <person name="Lindquist E.A."/>
            <person name="Lipzen A."/>
            <person name="Lundell T."/>
            <person name="Morin E."/>
            <person name="Murat C."/>
            <person name="Riley R."/>
            <person name="Ohm R."/>
            <person name="Sun H."/>
            <person name="Tunlid A."/>
            <person name="Henrissat B."/>
            <person name="Grigoriev I.V."/>
            <person name="Hibbett D.S."/>
            <person name="Martin F."/>
        </authorList>
    </citation>
    <scope>NUCLEOTIDE SEQUENCE [LARGE SCALE GENOMIC DNA]</scope>
    <source>
        <strain evidence="2">LaAM-08-1</strain>
    </source>
</reference>
<dbReference type="STRING" id="1095629.A0A0C9WQB1"/>
<reference evidence="1 2" key="1">
    <citation type="submission" date="2014-04" db="EMBL/GenBank/DDBJ databases">
        <authorList>
            <consortium name="DOE Joint Genome Institute"/>
            <person name="Kuo A."/>
            <person name="Kohler A."/>
            <person name="Nagy L.G."/>
            <person name="Floudas D."/>
            <person name="Copeland A."/>
            <person name="Barry K.W."/>
            <person name="Cichocki N."/>
            <person name="Veneault-Fourrey C."/>
            <person name="LaButti K."/>
            <person name="Lindquist E.A."/>
            <person name="Lipzen A."/>
            <person name="Lundell T."/>
            <person name="Morin E."/>
            <person name="Murat C."/>
            <person name="Sun H."/>
            <person name="Tunlid A."/>
            <person name="Henrissat B."/>
            <person name="Grigoriev I.V."/>
            <person name="Hibbett D.S."/>
            <person name="Martin F."/>
            <person name="Nordberg H.P."/>
            <person name="Cantor M.N."/>
            <person name="Hua S.X."/>
        </authorList>
    </citation>
    <scope>NUCLEOTIDE SEQUENCE [LARGE SCALE GENOMIC DNA]</scope>
    <source>
        <strain evidence="1 2">LaAM-08-1</strain>
    </source>
</reference>
<accession>A0A0C9WQB1</accession>
<proteinExistence type="predicted"/>
<feature type="non-terminal residue" evidence="1">
    <location>
        <position position="1"/>
    </location>
</feature>